<evidence type="ECO:0000313" key="3">
    <source>
        <dbReference type="Proteomes" id="UP000681162"/>
    </source>
</evidence>
<sequence>MTLNCNISIIFTVKNAGIGLYMTMESLKVTRTRLPYEVIIVDEGSIDGCCDFLMYYHFPSPLKLLKGRPGIPSRNLAAAHASGQVIIFCSSSLYFEDDCLELLSRRIIDEEVDAQSPRISIQALAGSSKGLEGCGGILDSFATYPLLYEGSDELCWLSPDCWAVNLQRFRDLGGVEEGFSSKELETAEFSIRLWLTGGSCKIQEEATLTAVYRPNFSYEAESYRWEDDLLLLSHLHLSDENIHKCRQLVLQCSGPEVLQHEREIVRMAASSRYKYASRRKREDSWLFNRFKVGV</sequence>
<reference evidence="2 3" key="1">
    <citation type="submission" date="2021-03" db="EMBL/GenBank/DDBJ databases">
        <title>Antimicrobial resistance genes in bacteria isolated from Japanese honey, and their potential for conferring macrolide and lincosamide resistance in the American foulbrood pathogen Paenibacillus larvae.</title>
        <authorList>
            <person name="Okamoto M."/>
            <person name="Kumagai M."/>
            <person name="Kanamori H."/>
            <person name="Takamatsu D."/>
        </authorList>
    </citation>
    <scope>NUCLEOTIDE SEQUENCE [LARGE SCALE GENOMIC DNA]</scope>
    <source>
        <strain evidence="2 3">J41TS12</strain>
    </source>
</reference>
<evidence type="ECO:0000259" key="1">
    <source>
        <dbReference type="Pfam" id="PF00535"/>
    </source>
</evidence>
<dbReference type="EMBL" id="BORR01000020">
    <property type="protein sequence ID" value="GIO39344.1"/>
    <property type="molecule type" value="Genomic_DNA"/>
</dbReference>
<keyword evidence="3" id="KW-1185">Reference proteome</keyword>
<comment type="caution">
    <text evidence="2">The sequence shown here is derived from an EMBL/GenBank/DDBJ whole genome shotgun (WGS) entry which is preliminary data.</text>
</comment>
<dbReference type="AlphaFoldDB" id="A0A919XWK0"/>
<feature type="domain" description="Glycosyltransferase 2-like" evidence="1">
    <location>
        <begin position="8"/>
        <end position="114"/>
    </location>
</feature>
<name>A0A919XWK0_9BACL</name>
<dbReference type="Gene3D" id="3.90.550.10">
    <property type="entry name" value="Spore Coat Polysaccharide Biosynthesis Protein SpsA, Chain A"/>
    <property type="match status" value="1"/>
</dbReference>
<gene>
    <name evidence="2" type="ORF">J41TS12_42050</name>
</gene>
<dbReference type="InterPro" id="IPR001173">
    <property type="entry name" value="Glyco_trans_2-like"/>
</dbReference>
<evidence type="ECO:0000313" key="2">
    <source>
        <dbReference type="EMBL" id="GIO39344.1"/>
    </source>
</evidence>
<dbReference type="Pfam" id="PF00535">
    <property type="entry name" value="Glycos_transf_2"/>
    <property type="match status" value="1"/>
</dbReference>
<accession>A0A919XWK0</accession>
<dbReference type="CDD" id="cd00761">
    <property type="entry name" value="Glyco_tranf_GTA_type"/>
    <property type="match status" value="1"/>
</dbReference>
<dbReference type="SUPFAM" id="SSF53448">
    <property type="entry name" value="Nucleotide-diphospho-sugar transferases"/>
    <property type="match status" value="1"/>
</dbReference>
<protein>
    <recommendedName>
        <fullName evidence="1">Glycosyltransferase 2-like domain-containing protein</fullName>
    </recommendedName>
</protein>
<dbReference type="Proteomes" id="UP000681162">
    <property type="component" value="Unassembled WGS sequence"/>
</dbReference>
<dbReference type="InterPro" id="IPR029044">
    <property type="entry name" value="Nucleotide-diphossugar_trans"/>
</dbReference>
<organism evidence="2 3">
    <name type="scientific">Paenibacillus antibioticophila</name>
    <dbReference type="NCBI Taxonomy" id="1274374"/>
    <lineage>
        <taxon>Bacteria</taxon>
        <taxon>Bacillati</taxon>
        <taxon>Bacillota</taxon>
        <taxon>Bacilli</taxon>
        <taxon>Bacillales</taxon>
        <taxon>Paenibacillaceae</taxon>
        <taxon>Paenibacillus</taxon>
    </lineage>
</organism>
<proteinExistence type="predicted"/>